<dbReference type="EMBL" id="MCOG01000448">
    <property type="protein sequence ID" value="ORY05588.1"/>
    <property type="molecule type" value="Genomic_DNA"/>
</dbReference>
<dbReference type="Proteomes" id="UP000193920">
    <property type="component" value="Unassembled WGS sequence"/>
</dbReference>
<protein>
    <submittedName>
        <fullName evidence="1">Uncharacterized protein</fullName>
    </submittedName>
</protein>
<organism evidence="1 2">
    <name type="scientific">Neocallimastix californiae</name>
    <dbReference type="NCBI Taxonomy" id="1754190"/>
    <lineage>
        <taxon>Eukaryota</taxon>
        <taxon>Fungi</taxon>
        <taxon>Fungi incertae sedis</taxon>
        <taxon>Chytridiomycota</taxon>
        <taxon>Chytridiomycota incertae sedis</taxon>
        <taxon>Neocallimastigomycetes</taxon>
        <taxon>Neocallimastigales</taxon>
        <taxon>Neocallimastigaceae</taxon>
        <taxon>Neocallimastix</taxon>
    </lineage>
</organism>
<reference evidence="1 2" key="1">
    <citation type="submission" date="2016-08" db="EMBL/GenBank/DDBJ databases">
        <title>A Parts List for Fungal Cellulosomes Revealed by Comparative Genomics.</title>
        <authorList>
            <consortium name="DOE Joint Genome Institute"/>
            <person name="Haitjema C.H."/>
            <person name="Gilmore S.P."/>
            <person name="Henske J.K."/>
            <person name="Solomon K.V."/>
            <person name="De Groot R."/>
            <person name="Kuo A."/>
            <person name="Mondo S.J."/>
            <person name="Salamov A.A."/>
            <person name="Labutti K."/>
            <person name="Zhao Z."/>
            <person name="Chiniquy J."/>
            <person name="Barry K."/>
            <person name="Brewer H.M."/>
            <person name="Purvine S.O."/>
            <person name="Wright A.T."/>
            <person name="Boxma B."/>
            <person name="Van Alen T."/>
            <person name="Hackstein J.H."/>
            <person name="Baker S.E."/>
            <person name="Grigoriev I.V."/>
            <person name="O'Malley M.A."/>
        </authorList>
    </citation>
    <scope>NUCLEOTIDE SEQUENCE [LARGE SCALE GENOMIC DNA]</scope>
    <source>
        <strain evidence="1 2">G1</strain>
    </source>
</reference>
<sequence>MSNIVKKRKLLRDKITKYLSNDKSNFEDFKNQIPIYFEISPISYEKVIETLDENTIIKNKLKYNKTVNYEMLKFLLSYEINKNQAILIKINRTSIYEAIITDNRYNLKLDKKLNIFKELLEIDSDFNHYEILKKI</sequence>
<evidence type="ECO:0000313" key="2">
    <source>
        <dbReference type="Proteomes" id="UP000193920"/>
    </source>
</evidence>
<dbReference type="AlphaFoldDB" id="A0A1Y1Z5L7"/>
<evidence type="ECO:0000313" key="1">
    <source>
        <dbReference type="EMBL" id="ORY05588.1"/>
    </source>
</evidence>
<gene>
    <name evidence="1" type="ORF">LY90DRAFT_519310</name>
</gene>
<proteinExistence type="predicted"/>
<name>A0A1Y1Z5L7_9FUNG</name>
<keyword evidence="2" id="KW-1185">Reference proteome</keyword>
<accession>A0A1Y1Z5L7</accession>
<comment type="caution">
    <text evidence="1">The sequence shown here is derived from an EMBL/GenBank/DDBJ whole genome shotgun (WGS) entry which is preliminary data.</text>
</comment>